<dbReference type="PRINTS" id="PR00441">
    <property type="entry name" value="GPROTEINAI"/>
</dbReference>
<dbReference type="EMBL" id="IACT01008543">
    <property type="protein sequence ID" value="LAC27655.1"/>
    <property type="molecule type" value="mRNA"/>
</dbReference>
<dbReference type="Gene3D" id="3.40.50.300">
    <property type="entry name" value="P-loop containing nucleotide triphosphate hydrolases"/>
    <property type="match status" value="1"/>
</dbReference>
<evidence type="ECO:0000256" key="10">
    <source>
        <dbReference type="PIRSR" id="PIRSR601019-1"/>
    </source>
</evidence>
<dbReference type="PROSITE" id="PS51882">
    <property type="entry name" value="G_ALPHA"/>
    <property type="match status" value="1"/>
</dbReference>
<dbReference type="GO" id="GO:0007188">
    <property type="term" value="P:adenylate cyclase-modulating G protein-coupled receptor signaling pathway"/>
    <property type="evidence" value="ECO:0007669"/>
    <property type="project" value="InterPro"/>
</dbReference>
<sequence>MGICGSKSDKENARRNKRIGKMIDNRKDEQDMLYKLLLLGAGESGKSTLFKQMINIYGTGFSHEELVGYTNIVYNNIIAAMKTLLNESEALSHEFGPAFEISPDIDESLEFMRQCRLDADVDFKLAQHIKLLWDDAGIQETYDNRWRYQLSDGTNYFLDRIMEIGAPNFVPDEQDVLRCRVRTTGIVETEFEIDQTKFQLFDVGGQRNERKKWIHCFENVTGIIFVAALSEYDQVLYEDETTNRTMEALDLFDEICNSRWFPNTSMILFLNKRDLFLEKIRKVPLTVCFADYTGRQDYEEGCKFLQEKFESRNRVPSKEVYTQITCATDQSNITHVFNSAKDIVIRQSLREGGLMF</sequence>
<evidence type="ECO:0000256" key="3">
    <source>
        <dbReference type="ARBA" id="ARBA00022723"/>
    </source>
</evidence>
<dbReference type="InterPro" id="IPR001408">
    <property type="entry name" value="Gprotein_alpha_I"/>
</dbReference>
<name>A0A6A7GE84_9CRUS</name>
<keyword evidence="3 11" id="KW-0479">Metal-binding</keyword>
<keyword evidence="4 10" id="KW-0547">Nucleotide-binding</keyword>
<feature type="binding site" evidence="10">
    <location>
        <begin position="177"/>
        <end position="183"/>
    </location>
    <ligand>
        <name>GTP</name>
        <dbReference type="ChEBI" id="CHEBI:37565"/>
    </ligand>
</feature>
<dbReference type="SMART" id="SM00275">
    <property type="entry name" value="G_alpha"/>
    <property type="match status" value="1"/>
</dbReference>
<evidence type="ECO:0000256" key="1">
    <source>
        <dbReference type="ARBA" id="ARBA00006628"/>
    </source>
</evidence>
<feature type="binding site" evidence="11">
    <location>
        <position position="183"/>
    </location>
    <ligand>
        <name>Mg(2+)</name>
        <dbReference type="ChEBI" id="CHEBI:18420"/>
    </ligand>
</feature>
<dbReference type="PRINTS" id="PR00318">
    <property type="entry name" value="GPROTEINA"/>
</dbReference>
<dbReference type="SUPFAM" id="SSF47895">
    <property type="entry name" value="Transducin (alpha subunit), insertion domain"/>
    <property type="match status" value="1"/>
</dbReference>
<evidence type="ECO:0000256" key="11">
    <source>
        <dbReference type="PIRSR" id="PIRSR601019-2"/>
    </source>
</evidence>
<dbReference type="InterPro" id="IPR011025">
    <property type="entry name" value="GproteinA_insert"/>
</dbReference>
<dbReference type="GO" id="GO:0046872">
    <property type="term" value="F:metal ion binding"/>
    <property type="evidence" value="ECO:0007669"/>
    <property type="project" value="UniProtKB-KW"/>
</dbReference>
<evidence type="ECO:0000256" key="4">
    <source>
        <dbReference type="ARBA" id="ARBA00022741"/>
    </source>
</evidence>
<accession>A0A6A7GE84</accession>
<dbReference type="Gene3D" id="1.10.400.10">
    <property type="entry name" value="GI Alpha 1, domain 2-like"/>
    <property type="match status" value="1"/>
</dbReference>
<keyword evidence="6 10" id="KW-0342">GTP-binding</keyword>
<feature type="binding site" evidence="10">
    <location>
        <position position="327"/>
    </location>
    <ligand>
        <name>GTP</name>
        <dbReference type="ChEBI" id="CHEBI:37565"/>
    </ligand>
</feature>
<dbReference type="GO" id="GO:0031683">
    <property type="term" value="F:G-protein beta/gamma-subunit complex binding"/>
    <property type="evidence" value="ECO:0007669"/>
    <property type="project" value="InterPro"/>
</dbReference>
<dbReference type="InterPro" id="IPR001019">
    <property type="entry name" value="Gprotein_alpha_su"/>
</dbReference>
<evidence type="ECO:0000256" key="5">
    <source>
        <dbReference type="ARBA" id="ARBA00022842"/>
    </source>
</evidence>
<comment type="similarity">
    <text evidence="1">Belongs to the G-alpha family. G(i/o/t/z) subfamily.</text>
</comment>
<dbReference type="CDD" id="cd00066">
    <property type="entry name" value="G-alpha"/>
    <property type="match status" value="1"/>
</dbReference>
<dbReference type="GO" id="GO:0005834">
    <property type="term" value="C:heterotrimeric G-protein complex"/>
    <property type="evidence" value="ECO:0007669"/>
    <property type="project" value="TreeGrafter"/>
</dbReference>
<evidence type="ECO:0000256" key="9">
    <source>
        <dbReference type="ARBA" id="ARBA00023288"/>
    </source>
</evidence>
<evidence type="ECO:0000313" key="12">
    <source>
        <dbReference type="EMBL" id="LAC27655.1"/>
    </source>
</evidence>
<dbReference type="GO" id="GO:0005525">
    <property type="term" value="F:GTP binding"/>
    <property type="evidence" value="ECO:0007669"/>
    <property type="project" value="UniProtKB-KW"/>
</dbReference>
<feature type="binding site" evidence="10">
    <location>
        <begin position="271"/>
        <end position="274"/>
    </location>
    <ligand>
        <name>GTP</name>
        <dbReference type="ChEBI" id="CHEBI:37565"/>
    </ligand>
</feature>
<keyword evidence="7" id="KW-0564">Palmitate</keyword>
<evidence type="ECO:0000256" key="8">
    <source>
        <dbReference type="ARBA" id="ARBA00023224"/>
    </source>
</evidence>
<protein>
    <submittedName>
        <fullName evidence="12">G protein, Alpha subunit family member</fullName>
    </submittedName>
</protein>
<dbReference type="SUPFAM" id="SSF52540">
    <property type="entry name" value="P-loop containing nucleoside triphosphate hydrolases"/>
    <property type="match status" value="1"/>
</dbReference>
<keyword evidence="2" id="KW-0519">Myristate</keyword>
<dbReference type="InterPro" id="IPR027417">
    <property type="entry name" value="P-loop_NTPase"/>
</dbReference>
<dbReference type="GO" id="GO:0005737">
    <property type="term" value="C:cytoplasm"/>
    <property type="evidence" value="ECO:0007669"/>
    <property type="project" value="TreeGrafter"/>
</dbReference>
<feature type="binding site" evidence="11">
    <location>
        <position position="47"/>
    </location>
    <ligand>
        <name>Mg(2+)</name>
        <dbReference type="ChEBI" id="CHEBI:18420"/>
    </ligand>
</feature>
<dbReference type="Pfam" id="PF00503">
    <property type="entry name" value="G-alpha"/>
    <property type="match status" value="1"/>
</dbReference>
<keyword evidence="8" id="KW-0807">Transducer</keyword>
<dbReference type="FunFam" id="3.40.50.300:FF:003800">
    <property type="entry name" value="Guanine nucleotide-binding protein G(k) subunit alpha"/>
    <property type="match status" value="1"/>
</dbReference>
<dbReference type="PANTHER" id="PTHR10218:SF302">
    <property type="entry name" value="GUANINE NUCLEOTIDE-BINDING PROTEIN ALPHA-5 SUBUNIT"/>
    <property type="match status" value="1"/>
</dbReference>
<feature type="binding site" evidence="10">
    <location>
        <begin position="202"/>
        <end position="206"/>
    </location>
    <ligand>
        <name>GTP</name>
        <dbReference type="ChEBI" id="CHEBI:37565"/>
    </ligand>
</feature>
<dbReference type="PANTHER" id="PTHR10218">
    <property type="entry name" value="GTP-BINDING PROTEIN ALPHA SUBUNIT"/>
    <property type="match status" value="1"/>
</dbReference>
<keyword evidence="9" id="KW-0449">Lipoprotein</keyword>
<proteinExistence type="evidence at transcript level"/>
<dbReference type="GO" id="GO:0001664">
    <property type="term" value="F:G protein-coupled receptor binding"/>
    <property type="evidence" value="ECO:0007669"/>
    <property type="project" value="TreeGrafter"/>
</dbReference>
<dbReference type="AlphaFoldDB" id="A0A6A7GE84"/>
<reference evidence="12" key="1">
    <citation type="submission" date="2017-11" db="EMBL/GenBank/DDBJ databases">
        <title>The sensing device of the deep-sea amphipod.</title>
        <authorList>
            <person name="Kobayashi H."/>
            <person name="Nagahama T."/>
            <person name="Arai W."/>
            <person name="Sasagawa Y."/>
            <person name="Umeda M."/>
            <person name="Hayashi T."/>
            <person name="Nikaido I."/>
            <person name="Watanabe H."/>
            <person name="Oguri K."/>
            <person name="Kitazato H."/>
            <person name="Fujioka K."/>
            <person name="Kido Y."/>
            <person name="Takami H."/>
        </authorList>
    </citation>
    <scope>NUCLEOTIDE SEQUENCE</scope>
    <source>
        <tissue evidence="12">Whole body</tissue>
    </source>
</reference>
<evidence type="ECO:0000256" key="6">
    <source>
        <dbReference type="ARBA" id="ARBA00023134"/>
    </source>
</evidence>
<evidence type="ECO:0000256" key="2">
    <source>
        <dbReference type="ARBA" id="ARBA00022707"/>
    </source>
</evidence>
<dbReference type="GO" id="GO:0003924">
    <property type="term" value="F:GTPase activity"/>
    <property type="evidence" value="ECO:0007669"/>
    <property type="project" value="InterPro"/>
</dbReference>
<evidence type="ECO:0000256" key="7">
    <source>
        <dbReference type="ARBA" id="ARBA00023139"/>
    </source>
</evidence>
<organism evidence="12">
    <name type="scientific">Hirondellea gigas</name>
    <dbReference type="NCBI Taxonomy" id="1518452"/>
    <lineage>
        <taxon>Eukaryota</taxon>
        <taxon>Metazoa</taxon>
        <taxon>Ecdysozoa</taxon>
        <taxon>Arthropoda</taxon>
        <taxon>Crustacea</taxon>
        <taxon>Multicrustacea</taxon>
        <taxon>Malacostraca</taxon>
        <taxon>Eumalacostraca</taxon>
        <taxon>Peracarida</taxon>
        <taxon>Amphipoda</taxon>
        <taxon>Amphilochidea</taxon>
        <taxon>Lysianassida</taxon>
        <taxon>Lysianassidira</taxon>
        <taxon>Lysianassoidea</taxon>
        <taxon>Lysianassidae</taxon>
        <taxon>Hirondellea</taxon>
    </lineage>
</organism>
<keyword evidence="5 11" id="KW-0460">Magnesium</keyword>
<feature type="binding site" evidence="10">
    <location>
        <begin position="43"/>
        <end position="48"/>
    </location>
    <ligand>
        <name>GTP</name>
        <dbReference type="ChEBI" id="CHEBI:37565"/>
    </ligand>
</feature>